<evidence type="ECO:0000256" key="1">
    <source>
        <dbReference type="SAM" id="Phobius"/>
    </source>
</evidence>
<keyword evidence="3" id="KW-1185">Reference proteome</keyword>
<dbReference type="RefSeq" id="WP_092678676.1">
    <property type="nucleotide sequence ID" value="NZ_FOXS01000009.1"/>
</dbReference>
<accession>A0A1I6BJZ9</accession>
<feature type="transmembrane region" description="Helical" evidence="1">
    <location>
        <begin position="40"/>
        <end position="61"/>
    </location>
</feature>
<dbReference type="Pfam" id="PF11391">
    <property type="entry name" value="DUF2798"/>
    <property type="match status" value="1"/>
</dbReference>
<dbReference type="AlphaFoldDB" id="A0A1I6BJZ9"/>
<dbReference type="EMBL" id="FOXS01000009">
    <property type="protein sequence ID" value="SFQ81253.1"/>
    <property type="molecule type" value="Genomic_DNA"/>
</dbReference>
<organism evidence="2 3">
    <name type="scientific">Hymenobacter arizonensis</name>
    <name type="common">Siccationidurans arizonensis</name>
    <dbReference type="NCBI Taxonomy" id="1227077"/>
    <lineage>
        <taxon>Bacteria</taxon>
        <taxon>Pseudomonadati</taxon>
        <taxon>Bacteroidota</taxon>
        <taxon>Cytophagia</taxon>
        <taxon>Cytophagales</taxon>
        <taxon>Hymenobacteraceae</taxon>
        <taxon>Hymenobacter</taxon>
    </lineage>
</organism>
<dbReference type="InterPro" id="IPR021529">
    <property type="entry name" value="DUF2798"/>
</dbReference>
<keyword evidence="1" id="KW-0472">Membrane</keyword>
<dbReference type="STRING" id="1227077.SAMN04515668_4637"/>
<keyword evidence="1" id="KW-1133">Transmembrane helix</keyword>
<evidence type="ECO:0000313" key="3">
    <source>
        <dbReference type="Proteomes" id="UP000199029"/>
    </source>
</evidence>
<dbReference type="Proteomes" id="UP000199029">
    <property type="component" value="Unassembled WGS sequence"/>
</dbReference>
<feature type="transmembrane region" description="Helical" evidence="1">
    <location>
        <begin position="7"/>
        <end position="28"/>
    </location>
</feature>
<gene>
    <name evidence="2" type="ORF">SAMN04515668_4637</name>
</gene>
<reference evidence="3" key="1">
    <citation type="submission" date="2016-10" db="EMBL/GenBank/DDBJ databases">
        <authorList>
            <person name="Varghese N."/>
            <person name="Submissions S."/>
        </authorList>
    </citation>
    <scope>NUCLEOTIDE SEQUENCE [LARGE SCALE GENOMIC DNA]</scope>
    <source>
        <strain evidence="3">OR362-8,ATCC BAA-1266,JCM 13504</strain>
    </source>
</reference>
<sequence length="74" mass="7662">MTIPKKYAPALTGLLMGLSMGLLISLVMTALHTPLGPGFLSAWLFSFAVGAGVGIPTALLLSPRVAALVQKITR</sequence>
<evidence type="ECO:0008006" key="4">
    <source>
        <dbReference type="Google" id="ProtNLM"/>
    </source>
</evidence>
<keyword evidence="1" id="KW-0812">Transmembrane</keyword>
<protein>
    <recommendedName>
        <fullName evidence="4">DUF2798 domain-containing protein</fullName>
    </recommendedName>
</protein>
<proteinExistence type="predicted"/>
<evidence type="ECO:0000313" key="2">
    <source>
        <dbReference type="EMBL" id="SFQ81253.1"/>
    </source>
</evidence>
<name>A0A1I6BJZ9_HYMAR</name>